<accession>A0A0K1IZQ4</accession>
<reference evidence="3" key="1">
    <citation type="journal article" date="2015" name="J. Biotechnol.">
        <title>Complete genome sequence of Haloferax gibbonsii strain ARA6, a potential producer of polyhydroxyalkanoates and halocins isolated from Araruama, Rio de Janeiro, Brasil.</title>
        <authorList>
            <person name="Pinto L.H."/>
            <person name="D'Alincourt Carvalho-Assef A.P."/>
            <person name="Vieira R.P."/>
            <person name="Clementino M.M."/>
            <person name="Albano R.M."/>
        </authorList>
    </citation>
    <scope>NUCLEOTIDE SEQUENCE [LARGE SCALE GENOMIC DNA]</scope>
    <source>
        <strain evidence="3">ARA6</strain>
        <plasmid evidence="3">Plasmid pHG2</plasmid>
    </source>
</reference>
<dbReference type="InterPro" id="IPR015421">
    <property type="entry name" value="PyrdxlP-dep_Trfase_major"/>
</dbReference>
<sequence length="380" mass="40700">MTGDISIASPVLGDEELDRIESVVESGMIADGPEVRTFESEFADYCDADHGVATSNGTTALHTALEAVGVGPGDRVLTTPFSFVATANAIRFAGAEPVFADIDPETFNLDPERVEATLESLDSDVQAMVVVHLYGLPAPMDELRDIADDYDVALVEDAAQAHGAEYFDTPVGSLGDAASFSFYPTKNMTTGEGGMVVTDDETVAQNAASFVNHGRETDGYRHVSLGHNFRMTSVAAAMGRAQLERLPGFIEGRRSNAARLDELLADTDAATPTVPDGFDHSYHQYTIRVGNRDSVVEQLDERGIGCGIYYPRCIHDQPAYDFLDARAPVAERVAEQALSIPVHPSLTEAEVERVGTVLRDEVTIVPPAGTRASTAEASDD</sequence>
<dbReference type="InterPro" id="IPR000653">
    <property type="entry name" value="DegT/StrS_aminotransferase"/>
</dbReference>
<dbReference type="Gene3D" id="3.90.1150.10">
    <property type="entry name" value="Aspartate Aminotransferase, domain 1"/>
    <property type="match status" value="1"/>
</dbReference>
<dbReference type="RefSeq" id="WP_050460404.1">
    <property type="nucleotide sequence ID" value="NZ_CP011949.1"/>
</dbReference>
<dbReference type="Gene3D" id="3.40.640.10">
    <property type="entry name" value="Type I PLP-dependent aspartate aminotransferase-like (Major domain)"/>
    <property type="match status" value="1"/>
</dbReference>
<organism evidence="2 3">
    <name type="scientific">Haloferax gibbonsii</name>
    <dbReference type="NCBI Taxonomy" id="35746"/>
    <lineage>
        <taxon>Archaea</taxon>
        <taxon>Methanobacteriati</taxon>
        <taxon>Methanobacteriota</taxon>
        <taxon>Stenosarchaea group</taxon>
        <taxon>Halobacteria</taxon>
        <taxon>Halobacteriales</taxon>
        <taxon>Haloferacaceae</taxon>
        <taxon>Haloferax</taxon>
    </lineage>
</organism>
<dbReference type="PIRSF" id="PIRSF000390">
    <property type="entry name" value="PLP_StrS"/>
    <property type="match status" value="1"/>
</dbReference>
<protein>
    <submittedName>
        <fullName evidence="2">Aminotransferase DegT</fullName>
    </submittedName>
</protein>
<evidence type="ECO:0000313" key="3">
    <source>
        <dbReference type="Proteomes" id="UP000066124"/>
    </source>
</evidence>
<dbReference type="GO" id="GO:0030170">
    <property type="term" value="F:pyridoxal phosphate binding"/>
    <property type="evidence" value="ECO:0007669"/>
    <property type="project" value="TreeGrafter"/>
</dbReference>
<dbReference type="CDD" id="cd00616">
    <property type="entry name" value="AHBA_syn"/>
    <property type="match status" value="1"/>
</dbReference>
<dbReference type="EMBL" id="CP011949">
    <property type="protein sequence ID" value="AKU09780.1"/>
    <property type="molecule type" value="Genomic_DNA"/>
</dbReference>
<proteinExistence type="inferred from homology"/>
<dbReference type="InterPro" id="IPR015422">
    <property type="entry name" value="PyrdxlP-dep_Trfase_small"/>
</dbReference>
<dbReference type="SUPFAM" id="SSF53383">
    <property type="entry name" value="PLP-dependent transferases"/>
    <property type="match status" value="1"/>
</dbReference>
<dbReference type="GeneID" id="25247974"/>
<dbReference type="KEGG" id="hgi:ABY42_18450"/>
<dbReference type="InterPro" id="IPR015424">
    <property type="entry name" value="PyrdxlP-dep_Trfase"/>
</dbReference>
<evidence type="ECO:0000256" key="1">
    <source>
        <dbReference type="RuleBase" id="RU004508"/>
    </source>
</evidence>
<gene>
    <name evidence="2" type="ORF">ABY42_18450</name>
</gene>
<dbReference type="GO" id="GO:0000271">
    <property type="term" value="P:polysaccharide biosynthetic process"/>
    <property type="evidence" value="ECO:0007669"/>
    <property type="project" value="TreeGrafter"/>
</dbReference>
<dbReference type="Proteomes" id="UP000066124">
    <property type="component" value="Plasmid pHG2"/>
</dbReference>
<dbReference type="PATRIC" id="fig|35746.4.peg.4045"/>
<keyword evidence="2" id="KW-0032">Aminotransferase</keyword>
<evidence type="ECO:0000313" key="2">
    <source>
        <dbReference type="EMBL" id="AKU09780.1"/>
    </source>
</evidence>
<dbReference type="AlphaFoldDB" id="A0A0K1IZQ4"/>
<geneLocation type="plasmid" evidence="2 3">
    <name>pHG2</name>
</geneLocation>
<keyword evidence="1" id="KW-0663">Pyridoxal phosphate</keyword>
<dbReference type="GO" id="GO:0008483">
    <property type="term" value="F:transaminase activity"/>
    <property type="evidence" value="ECO:0007669"/>
    <property type="project" value="UniProtKB-KW"/>
</dbReference>
<keyword evidence="2" id="KW-0614">Plasmid</keyword>
<keyword evidence="2" id="KW-0808">Transferase</keyword>
<name>A0A0K1IZQ4_HALGI</name>
<dbReference type="Pfam" id="PF01041">
    <property type="entry name" value="DegT_DnrJ_EryC1"/>
    <property type="match status" value="1"/>
</dbReference>
<comment type="similarity">
    <text evidence="1">Belongs to the DegT/DnrJ/EryC1 family.</text>
</comment>
<dbReference type="PANTHER" id="PTHR30244">
    <property type="entry name" value="TRANSAMINASE"/>
    <property type="match status" value="1"/>
</dbReference>
<dbReference type="PANTHER" id="PTHR30244:SF34">
    <property type="entry name" value="DTDP-4-AMINO-4,6-DIDEOXYGALACTOSE TRANSAMINASE"/>
    <property type="match status" value="1"/>
</dbReference>